<reference evidence="2" key="1">
    <citation type="submission" date="2021-01" db="EMBL/GenBank/DDBJ databases">
        <authorList>
            <person name="Eckstrom K.M.E."/>
        </authorList>
    </citation>
    <scope>NUCLEOTIDE SEQUENCE</scope>
    <source>
        <strain evidence="2">UVCC 0001</strain>
    </source>
</reference>
<dbReference type="PANTHER" id="PTHR31431">
    <property type="entry name" value="NUCLEOPORIN NUP188 HOMOLOG"/>
    <property type="match status" value="1"/>
</dbReference>
<evidence type="ECO:0000313" key="2">
    <source>
        <dbReference type="EMBL" id="KAK2080087.1"/>
    </source>
</evidence>
<accession>A0AAD9MJL7</accession>
<dbReference type="Proteomes" id="UP001255856">
    <property type="component" value="Unassembled WGS sequence"/>
</dbReference>
<evidence type="ECO:0000256" key="1">
    <source>
        <dbReference type="SAM" id="MobiDB-lite"/>
    </source>
</evidence>
<gene>
    <name evidence="2" type="ORF">QBZ16_002483</name>
</gene>
<organism evidence="2 3">
    <name type="scientific">Prototheca wickerhamii</name>
    <dbReference type="NCBI Taxonomy" id="3111"/>
    <lineage>
        <taxon>Eukaryota</taxon>
        <taxon>Viridiplantae</taxon>
        <taxon>Chlorophyta</taxon>
        <taxon>core chlorophytes</taxon>
        <taxon>Trebouxiophyceae</taxon>
        <taxon>Chlorellales</taxon>
        <taxon>Chlorellaceae</taxon>
        <taxon>Prototheca</taxon>
    </lineage>
</organism>
<dbReference type="GO" id="GO:0017056">
    <property type="term" value="F:structural constituent of nuclear pore"/>
    <property type="evidence" value="ECO:0007669"/>
    <property type="project" value="InterPro"/>
</dbReference>
<feature type="region of interest" description="Disordered" evidence="1">
    <location>
        <begin position="52"/>
        <end position="73"/>
    </location>
</feature>
<dbReference type="GO" id="GO:0006606">
    <property type="term" value="P:protein import into nucleus"/>
    <property type="evidence" value="ECO:0007669"/>
    <property type="project" value="TreeGrafter"/>
</dbReference>
<keyword evidence="3" id="KW-1185">Reference proteome</keyword>
<comment type="caution">
    <text evidence="2">The sequence shown here is derived from an EMBL/GenBank/DDBJ whole genome shotgun (WGS) entry which is preliminary data.</text>
</comment>
<sequence>MAPVEELWWPDLQALCQEIGQASPDGRAAIVTRRKELLERGLDVFKPPSKASEELIRGDQPIKLPEGESLPSHTGMRDALLDLSAKLELDQVQTYILLSRLCRTWGLGPVQGPGLDLEQFLAAKVYYFSERLQLLGCIQDVLEAGETETTEDLDAALQAVAPALEAKSAAALLRALQGTGYPAELEGPQLTAKQRLLEQAALCATLALLYYFPRCQPTPERFLELAGAAERHLLRAQVAHQAAGDEAAVARARWAALVLLIEMLDPERVVAVVGRDADGGGPADRVSQTALRDAATLSRVNELVGSWWHAATPAHGPLLLVWAATLQLLGEGQDVEGPRAAAHAELAGQLGALGALPQLAGAARPGGDGPGAVMAETGASVLLAAAAAVLCAFNLSPLALPWPSTRLLLETLCSLFQDQPALCEAFWAQQRPSDPPLLAFLDELRSLFPAQPAPLWTLLAALSASAPSAASALAYASHVPALCTLEDAAGEALLPDPDADGDVIAGDELAIPGLPSVRLAAGASGRSGPLPEGLPALRDGAQPLEPCLVVWAAPLEEGRGLEAGLERALVALGAALARPPEAADRLVEVAALLRLLAAWVKQDATLGHDLAHVRCVRVGDGGVTDPLTLALLVLGALGPRARDLDARGISMLGDALSFCAGMVSLAPKRIEAALEGLQEETLSALLERELQVSEDERPVTMGLLSLSLVGGCCGLLVAPGRTAPAAVAAGALRLLRLVLSTPGWEEESGRLLGALLPNGSLAFVLGTVLQARRGPSLESSLREFCRALAVVLPTAPQRVRLTEGLTGWAGALAGDNAAGLAGSALAIGGRREQAAQRDADFHQSTPLSVLLHSCARSAWAGPEDKALILQTLRVAVRCGEGSLGAALGDRDVAVLRALVAEAATAEAARSHPNLFAAALGLWTAALEAGPGRQAGVLRALVALGSLASLPAGTATLAALRLWTAGARRAASVPALWRALREEAAPYRALEELVSRALDASDGEERPADDECVLIEALAAALACLVLEPRSALIKSEAKEAVNGTSGPAADAVTSLRSLIVTSALPVLRCVLRDRTAEEESAAQETRRAAGAVLPALGAAAAAALRWPTGGDGIALRRRLGLLAALAPAELRNLESALAQRDATRRAREAAERRARPLLLAWLRLGGAGPWAPAEARRAAEGCLALLVEGAARLTEGGPDADDVAGVQLQTLAALAADAAAITAQALDALQRWLGAGAALVTGEGGRTAVCLGLAELSLRLLAVIETDAHAEELLGAAEPAWRAQLVTVAARLVRPLVRSALQTLVAAEGALTEGQSAADTRAPTLVRLAATLLDPELLPPFFWREALSGLLEPAVVLDPRAQPAVWRAGLELLLQVGAAPAGAALLGRRRSDARTWTLALTLVAQLSGAGPKGADSLIEGFVVAESRLLASLDSLLAAEQPITMLACQEAEASLSFLLALLGHRGVWEANAPGSIADFRAATAEFLERTAACGVLGPPAAQSATPCQPVTAEDFACCRVPGLDGEEEGGVPFALRVLADSPLLAGEPAGAVKPDGSLFAWRLAAVLARCVQGALDFQLASAPELDEVEAEAPGPTWVGAEALGALGEALLNLGSMAREVSGSDACAARLTQAATTGASAAGALLLRLGRLEEETQLSSQLAGLLGRR</sequence>
<dbReference type="PANTHER" id="PTHR31431:SF1">
    <property type="entry name" value="NUCLEOPORIN NUP188"/>
    <property type="match status" value="1"/>
</dbReference>
<dbReference type="InterPro" id="IPR044840">
    <property type="entry name" value="Nup188"/>
</dbReference>
<dbReference type="EMBL" id="JASFZW010000002">
    <property type="protein sequence ID" value="KAK2080087.1"/>
    <property type="molecule type" value="Genomic_DNA"/>
</dbReference>
<name>A0AAD9MJL7_PROWI</name>
<dbReference type="GO" id="GO:0006405">
    <property type="term" value="P:RNA export from nucleus"/>
    <property type="evidence" value="ECO:0007669"/>
    <property type="project" value="TreeGrafter"/>
</dbReference>
<protein>
    <submittedName>
        <fullName evidence="2">Uncharacterized protein</fullName>
    </submittedName>
</protein>
<proteinExistence type="predicted"/>
<dbReference type="GO" id="GO:0044611">
    <property type="term" value="C:nuclear pore inner ring"/>
    <property type="evidence" value="ECO:0007669"/>
    <property type="project" value="TreeGrafter"/>
</dbReference>
<evidence type="ECO:0000313" key="3">
    <source>
        <dbReference type="Proteomes" id="UP001255856"/>
    </source>
</evidence>